<feature type="repeat" description="WD" evidence="3">
    <location>
        <begin position="602"/>
        <end position="643"/>
    </location>
</feature>
<feature type="repeat" description="WD" evidence="3">
    <location>
        <begin position="815"/>
        <end position="856"/>
    </location>
</feature>
<dbReference type="Gene3D" id="2.130.10.10">
    <property type="entry name" value="YVTN repeat-like/Quinoprotein amine dehydrogenase"/>
    <property type="match status" value="5"/>
</dbReference>
<dbReference type="InterPro" id="IPR001680">
    <property type="entry name" value="WD40_rpt"/>
</dbReference>
<feature type="domain" description="NACHT" evidence="4">
    <location>
        <begin position="59"/>
        <end position="206"/>
    </location>
</feature>
<dbReference type="SMART" id="SM00320">
    <property type="entry name" value="WD40"/>
    <property type="match status" value="11"/>
</dbReference>
<feature type="repeat" description="WD" evidence="3">
    <location>
        <begin position="731"/>
        <end position="773"/>
    </location>
</feature>
<dbReference type="AlphaFoldDB" id="A0A9W9VBI3"/>
<keyword evidence="1 3" id="KW-0853">WD repeat</keyword>
<protein>
    <submittedName>
        <fullName evidence="5">Vegetative incompatibility protein HET-E-1</fullName>
    </submittedName>
</protein>
<dbReference type="Gene3D" id="3.40.50.300">
    <property type="entry name" value="P-loop containing nucleotide triphosphate hydrolases"/>
    <property type="match status" value="1"/>
</dbReference>
<feature type="repeat" description="WD" evidence="3">
    <location>
        <begin position="1014"/>
        <end position="1055"/>
    </location>
</feature>
<keyword evidence="2" id="KW-0677">Repeat</keyword>
<dbReference type="PRINTS" id="PR00320">
    <property type="entry name" value="GPROTEINBRPT"/>
</dbReference>
<dbReference type="PROSITE" id="PS50837">
    <property type="entry name" value="NACHT"/>
    <property type="match status" value="1"/>
</dbReference>
<evidence type="ECO:0000256" key="1">
    <source>
        <dbReference type="ARBA" id="ARBA00022574"/>
    </source>
</evidence>
<dbReference type="SUPFAM" id="SSF52540">
    <property type="entry name" value="P-loop containing nucleoside triphosphate hydrolases"/>
    <property type="match status" value="1"/>
</dbReference>
<dbReference type="RefSeq" id="XP_056481058.1">
    <property type="nucleotide sequence ID" value="XM_056637551.1"/>
</dbReference>
<dbReference type="InterPro" id="IPR020472">
    <property type="entry name" value="WD40_PAC1"/>
</dbReference>
<dbReference type="InterPro" id="IPR027417">
    <property type="entry name" value="P-loop_NTPase"/>
</dbReference>
<dbReference type="InterPro" id="IPR015943">
    <property type="entry name" value="WD40/YVTN_repeat-like_dom_sf"/>
</dbReference>
<dbReference type="EMBL" id="JAPZBU010000012">
    <property type="protein sequence ID" value="KAJ5376028.1"/>
    <property type="molecule type" value="Genomic_DNA"/>
</dbReference>
<feature type="repeat" description="WD" evidence="3">
    <location>
        <begin position="938"/>
        <end position="969"/>
    </location>
</feature>
<feature type="repeat" description="WD" evidence="3">
    <location>
        <begin position="1065"/>
        <end position="1097"/>
    </location>
</feature>
<evidence type="ECO:0000256" key="2">
    <source>
        <dbReference type="ARBA" id="ARBA00022737"/>
    </source>
</evidence>
<gene>
    <name evidence="5" type="ORF">N7509_012914</name>
</gene>
<accession>A0A9W9VBI3</accession>
<proteinExistence type="predicted"/>
<dbReference type="SUPFAM" id="SSF50998">
    <property type="entry name" value="Quinoprotein alcohol dehydrogenase-like"/>
    <property type="match status" value="1"/>
</dbReference>
<dbReference type="InterPro" id="IPR011047">
    <property type="entry name" value="Quinoprotein_ADH-like_sf"/>
</dbReference>
<comment type="caution">
    <text evidence="5">The sequence shown here is derived from an EMBL/GenBank/DDBJ whole genome shotgun (WGS) entry which is preliminary data.</text>
</comment>
<dbReference type="PANTHER" id="PTHR44129">
    <property type="entry name" value="WD REPEAT-CONTAINING PROTEIN POP1"/>
    <property type="match status" value="1"/>
</dbReference>
<dbReference type="Pfam" id="PF00400">
    <property type="entry name" value="WD40"/>
    <property type="match status" value="7"/>
</dbReference>
<dbReference type="Pfam" id="PF24883">
    <property type="entry name" value="NPHP3_N"/>
    <property type="match status" value="1"/>
</dbReference>
<feature type="repeat" description="WD" evidence="3">
    <location>
        <begin position="774"/>
        <end position="815"/>
    </location>
</feature>
<dbReference type="CDD" id="cd00200">
    <property type="entry name" value="WD40"/>
    <property type="match status" value="1"/>
</dbReference>
<dbReference type="InterPro" id="IPR036322">
    <property type="entry name" value="WD40_repeat_dom_sf"/>
</dbReference>
<evidence type="ECO:0000256" key="3">
    <source>
        <dbReference type="PROSITE-ProRule" id="PRU00221"/>
    </source>
</evidence>
<evidence type="ECO:0000259" key="4">
    <source>
        <dbReference type="PROSITE" id="PS50837"/>
    </source>
</evidence>
<name>A0A9W9VBI3_9EURO</name>
<organism evidence="5 6">
    <name type="scientific">Penicillium cosmopolitanum</name>
    <dbReference type="NCBI Taxonomy" id="1131564"/>
    <lineage>
        <taxon>Eukaryota</taxon>
        <taxon>Fungi</taxon>
        <taxon>Dikarya</taxon>
        <taxon>Ascomycota</taxon>
        <taxon>Pezizomycotina</taxon>
        <taxon>Eurotiomycetes</taxon>
        <taxon>Eurotiomycetidae</taxon>
        <taxon>Eurotiales</taxon>
        <taxon>Aspergillaceae</taxon>
        <taxon>Penicillium</taxon>
    </lineage>
</organism>
<dbReference type="PROSITE" id="PS00678">
    <property type="entry name" value="WD_REPEATS_1"/>
    <property type="match status" value="4"/>
</dbReference>
<keyword evidence="6" id="KW-1185">Reference proteome</keyword>
<dbReference type="InterPro" id="IPR007111">
    <property type="entry name" value="NACHT_NTPase"/>
</dbReference>
<dbReference type="PROSITE" id="PS50082">
    <property type="entry name" value="WD_REPEATS_2"/>
    <property type="match status" value="7"/>
</dbReference>
<dbReference type="Proteomes" id="UP001147747">
    <property type="component" value="Unassembled WGS sequence"/>
</dbReference>
<dbReference type="InterPro" id="IPR050349">
    <property type="entry name" value="WD_LIS1/nudF_dynein_reg"/>
</dbReference>
<dbReference type="OrthoDB" id="674604at2759"/>
<dbReference type="InterPro" id="IPR056884">
    <property type="entry name" value="NPHP3-like_N"/>
</dbReference>
<dbReference type="SUPFAM" id="SSF50978">
    <property type="entry name" value="WD40 repeat-like"/>
    <property type="match status" value="1"/>
</dbReference>
<sequence>MTSTLNSNQNFVINKLRTVEEAPFNSSANQHDPICLKETRRELLQDIDQWAKGPITGKHIYWLEGKAGTGKSTIARTVAGTLNERGLLGASFFFKRNESGRANAGYLFSTIAAQLARRLPAAAEHMRNAIECEPEIATMAFQAQLRELVVRPMLKTIPAGINRTMTVVIDALDECDRPDDIITVIKLLLQTDLLTVAPLKFFITSRDKFPIRTDRQGGQCRSIQFLVDKIPTSIVERDIANFLSIRLDDIREKFDMTSSWPDQRQFQTLLKKSVPLFIFAATACRFIEDRRQSGGVQGRLQKILQNEHHGQFNQIYLPILNQMISELSDSATREALREFNLIVGSIVTLADPLGAAPLARLLGITTDCVDDRLSLLHSVLDIPRDAFSPVRIFHESFRDFLVQVDSVDGQKFQIDETATHKILADRCIWLLDEGGVLKKDICDLREAGKLRTTIDQEVIDDNLPSEAQYACLYWVHHVKGSAVMLSYGHRVLQFLQNHLLHWFEALSLLGKISESINLLGELQVLFSADHNSSISDFLYDAKRFILQNRQMADHAPLQLYSSGLVFAPKTSVVRRNFQGEFPSWVCQLPEVLDGWSSVLQNLDGHSKSIGSVAFSPNGLILASAAYEQTVRLWDTSTGTLKQALKSSYRMKSVAFSPDGLILGAGSCDAVVLWFWEIATGVLQRTLEAPSREGWSASVNSIAFADQRILASGCNDGIRIWDTATGALQHIIDGHSHCVNQVVFSSDDCHMLASASADKTVRLWDTRTGALKQILEGHSDDVRSVAFSPCGHIVASGSEDKTVRLWDAVSGTLKSTFDHPSFVDSVSFSADGRTLASSCGEKDVQLWDTNTCSLQHTLRGNASHVKSVPDASIFRYGQYVSREIMSSSFATAFPPNGQTLASAWVSPFGHKTIQLWDMAKGKLIWSCTRVERKTLAFELYFSPNSQMLVSVFRDDRMELWDLKTGTATLRATLNAYCDADYTIQFSPNNETIACCTDEKTIGIYDTKMGTLQRTLEGHSSQVISVAFSPNSQILASASKDKSVRLWDIATGALNIIINGCSYFRGSLAFSPTGQVLLSSSVDNTTQLWDAASGALKCTIDDLSGTGGKTAVSHAKALSHNGQMLACCFDNTIRLWDAETATLRQTWTFVGFLQFLEFSLDDLSLKTDLGSFDIESKCGTGSSRAERKLAVSLQDEQWVALNGERVLFLPAEARTDQWVARDRKIALGLSFGEFLFMEFNGQSSYQ</sequence>
<reference evidence="5" key="2">
    <citation type="journal article" date="2023" name="IMA Fungus">
        <title>Comparative genomic study of the Penicillium genus elucidates a diverse pangenome and 15 lateral gene transfer events.</title>
        <authorList>
            <person name="Petersen C."/>
            <person name="Sorensen T."/>
            <person name="Nielsen M.R."/>
            <person name="Sondergaard T.E."/>
            <person name="Sorensen J.L."/>
            <person name="Fitzpatrick D.A."/>
            <person name="Frisvad J.C."/>
            <person name="Nielsen K.L."/>
        </authorList>
    </citation>
    <scope>NUCLEOTIDE SEQUENCE</scope>
    <source>
        <strain evidence="5">IBT 29677</strain>
    </source>
</reference>
<reference evidence="5" key="1">
    <citation type="submission" date="2022-12" db="EMBL/GenBank/DDBJ databases">
        <authorList>
            <person name="Petersen C."/>
        </authorList>
    </citation>
    <scope>NUCLEOTIDE SEQUENCE</scope>
    <source>
        <strain evidence="5">IBT 29677</strain>
    </source>
</reference>
<evidence type="ECO:0000313" key="6">
    <source>
        <dbReference type="Proteomes" id="UP001147747"/>
    </source>
</evidence>
<dbReference type="PROSITE" id="PS50294">
    <property type="entry name" value="WD_REPEATS_REGION"/>
    <property type="match status" value="5"/>
</dbReference>
<dbReference type="InterPro" id="IPR019775">
    <property type="entry name" value="WD40_repeat_CS"/>
</dbReference>
<evidence type="ECO:0000313" key="5">
    <source>
        <dbReference type="EMBL" id="KAJ5376028.1"/>
    </source>
</evidence>
<dbReference type="GeneID" id="81376531"/>